<proteinExistence type="predicted"/>
<evidence type="ECO:0000313" key="1">
    <source>
        <dbReference type="EMBL" id="OJZ88832.1"/>
    </source>
</evidence>
<evidence type="ECO:0000313" key="2">
    <source>
        <dbReference type="Proteomes" id="UP000184063"/>
    </source>
</evidence>
<protein>
    <submittedName>
        <fullName evidence="1">Uncharacterized protein</fullName>
    </submittedName>
</protein>
<dbReference type="AlphaFoldDB" id="A0A1M3TQI5"/>
<reference evidence="2" key="1">
    <citation type="journal article" date="2017" name="Genome Biol.">
        <title>Comparative genomics reveals high biological diversity and specific adaptations in the industrially and medically important fungal genus Aspergillus.</title>
        <authorList>
            <person name="de Vries R.P."/>
            <person name="Riley R."/>
            <person name="Wiebenga A."/>
            <person name="Aguilar-Osorio G."/>
            <person name="Amillis S."/>
            <person name="Uchima C.A."/>
            <person name="Anderluh G."/>
            <person name="Asadollahi M."/>
            <person name="Askin M."/>
            <person name="Barry K."/>
            <person name="Battaglia E."/>
            <person name="Bayram O."/>
            <person name="Benocci T."/>
            <person name="Braus-Stromeyer S.A."/>
            <person name="Caldana C."/>
            <person name="Canovas D."/>
            <person name="Cerqueira G.C."/>
            <person name="Chen F."/>
            <person name="Chen W."/>
            <person name="Choi C."/>
            <person name="Clum A."/>
            <person name="Dos Santos R.A."/>
            <person name="Damasio A.R."/>
            <person name="Diallinas G."/>
            <person name="Emri T."/>
            <person name="Fekete E."/>
            <person name="Flipphi M."/>
            <person name="Freyberg S."/>
            <person name="Gallo A."/>
            <person name="Gournas C."/>
            <person name="Habgood R."/>
            <person name="Hainaut M."/>
            <person name="Harispe M.L."/>
            <person name="Henrissat B."/>
            <person name="Hilden K.S."/>
            <person name="Hope R."/>
            <person name="Hossain A."/>
            <person name="Karabika E."/>
            <person name="Karaffa L."/>
            <person name="Karanyi Z."/>
            <person name="Krasevec N."/>
            <person name="Kuo A."/>
            <person name="Kusch H."/>
            <person name="LaButti K."/>
            <person name="Lagendijk E.L."/>
            <person name="Lapidus A."/>
            <person name="Levasseur A."/>
            <person name="Lindquist E."/>
            <person name="Lipzen A."/>
            <person name="Logrieco A.F."/>
            <person name="MacCabe A."/>
            <person name="Maekelae M.R."/>
            <person name="Malavazi I."/>
            <person name="Melin P."/>
            <person name="Meyer V."/>
            <person name="Mielnichuk N."/>
            <person name="Miskei M."/>
            <person name="Molnar A.P."/>
            <person name="Mule G."/>
            <person name="Ngan C.Y."/>
            <person name="Orejas M."/>
            <person name="Orosz E."/>
            <person name="Ouedraogo J.P."/>
            <person name="Overkamp K.M."/>
            <person name="Park H.-S."/>
            <person name="Perrone G."/>
            <person name="Piumi F."/>
            <person name="Punt P.J."/>
            <person name="Ram A.F."/>
            <person name="Ramon A."/>
            <person name="Rauscher S."/>
            <person name="Record E."/>
            <person name="Riano-Pachon D.M."/>
            <person name="Robert V."/>
            <person name="Roehrig J."/>
            <person name="Ruller R."/>
            <person name="Salamov A."/>
            <person name="Salih N.S."/>
            <person name="Samson R.A."/>
            <person name="Sandor E."/>
            <person name="Sanguinetti M."/>
            <person name="Schuetze T."/>
            <person name="Sepcic K."/>
            <person name="Shelest E."/>
            <person name="Sherlock G."/>
            <person name="Sophianopoulou V."/>
            <person name="Squina F.M."/>
            <person name="Sun H."/>
            <person name="Susca A."/>
            <person name="Todd R.B."/>
            <person name="Tsang A."/>
            <person name="Unkles S.E."/>
            <person name="van de Wiele N."/>
            <person name="van Rossen-Uffink D."/>
            <person name="Oliveira J.V."/>
            <person name="Vesth T.C."/>
            <person name="Visser J."/>
            <person name="Yu J.-H."/>
            <person name="Zhou M."/>
            <person name="Andersen M.R."/>
            <person name="Archer D.B."/>
            <person name="Baker S.E."/>
            <person name="Benoit I."/>
            <person name="Brakhage A.A."/>
            <person name="Braus G.H."/>
            <person name="Fischer R."/>
            <person name="Frisvad J.C."/>
            <person name="Goldman G.H."/>
            <person name="Houbraken J."/>
            <person name="Oakley B."/>
            <person name="Pocsi I."/>
            <person name="Scazzocchio C."/>
            <person name="Seiboth B."/>
            <person name="vanKuyk P.A."/>
            <person name="Wortman J."/>
            <person name="Dyer P.S."/>
            <person name="Grigoriev I.V."/>
        </authorList>
    </citation>
    <scope>NUCLEOTIDE SEQUENCE [LARGE SCALE GENOMIC DNA]</scope>
    <source>
        <strain evidence="2">CBS 106.47</strain>
    </source>
</reference>
<name>A0A1M3TQI5_ASPLC</name>
<sequence>MALHGQSSAVIKQPWIMRWRMRKDTQPEPCPVANTRLLKVRSGADDTAVGAGPLNFEFCRLLFVPLIAEQAQNFEVS</sequence>
<accession>A0A1M3TQI5</accession>
<dbReference type="Proteomes" id="UP000184063">
    <property type="component" value="Unassembled WGS sequence"/>
</dbReference>
<dbReference type="EMBL" id="KV878239">
    <property type="protein sequence ID" value="OJZ88832.1"/>
    <property type="molecule type" value="Genomic_DNA"/>
</dbReference>
<dbReference type="VEuPathDB" id="FungiDB:ASPFODRAFT_205913"/>
<gene>
    <name evidence="1" type="ORF">ASPFODRAFT_205913</name>
</gene>
<organism evidence="1 2">
    <name type="scientific">Aspergillus luchuensis (strain CBS 106.47)</name>
    <dbReference type="NCBI Taxonomy" id="1137211"/>
    <lineage>
        <taxon>Eukaryota</taxon>
        <taxon>Fungi</taxon>
        <taxon>Dikarya</taxon>
        <taxon>Ascomycota</taxon>
        <taxon>Pezizomycotina</taxon>
        <taxon>Eurotiomycetes</taxon>
        <taxon>Eurotiomycetidae</taxon>
        <taxon>Eurotiales</taxon>
        <taxon>Aspergillaceae</taxon>
        <taxon>Aspergillus</taxon>
        <taxon>Aspergillus subgen. Circumdati</taxon>
    </lineage>
</organism>